<gene>
    <name evidence="2" type="ORF">UFOVP1313_73</name>
</gene>
<protein>
    <submittedName>
        <fullName evidence="2">Portal protein</fullName>
    </submittedName>
</protein>
<dbReference type="InterPro" id="IPR021145">
    <property type="entry name" value="Portal_protein_SPP1_Gp6-like"/>
</dbReference>
<dbReference type="Pfam" id="PF05133">
    <property type="entry name" value="SPP1_portal"/>
    <property type="match status" value="1"/>
</dbReference>
<feature type="region of interest" description="Disordered" evidence="1">
    <location>
        <begin position="472"/>
        <end position="502"/>
    </location>
</feature>
<evidence type="ECO:0000256" key="1">
    <source>
        <dbReference type="SAM" id="MobiDB-lite"/>
    </source>
</evidence>
<name>A0A6J5RLR9_9CAUD</name>
<dbReference type="EMBL" id="LR797260">
    <property type="protein sequence ID" value="CAB4198363.1"/>
    <property type="molecule type" value="Genomic_DNA"/>
</dbReference>
<sequence length="502" mass="55545">MATRLTAEEWRTRLDLQLTERLPRIDLYSRYYDGEHRLQFATSKFREAFGELFEAFATNWCGLVVDVAVERLQVQGFRFGEDDADKDAWGIWQANRLDAQSIIGHTEAVKAETAYLLVSPPRKAGEQPVITVEHPRQVFVEHDPADRSNRLAALKKYRDWNGDVISVVYEPDRITTFIREGSISQAPLQGLGVYVPGPEGPGYSQMSSIKNPLGVVPVIPLENNPNLLTGGTSDLKPAIALNDAANKFFSDMIHASEFTSFPQRVLTGVELPRDPISGDVVPDAQIRAAVSRLWAFEDPDAKVFDLAAGNLNNYVEGIDLAVQHLAAQTRTPPHYLLAKLANISADALKAAETGLVARCRRKHIDFSDSWEEAIRLAFSWRAIDRTALGDYGGAAADEQRAAMVEAETIWADPESRNPAAVSDSLVKKKAIGVPWQALMEEAGYSPQQIERMKNLRDAEMAALDKLMVNANSTLPDMANPDVNPNDLNAEQQIDKQSVNAKP</sequence>
<proteinExistence type="predicted"/>
<organism evidence="2">
    <name type="scientific">uncultured Caudovirales phage</name>
    <dbReference type="NCBI Taxonomy" id="2100421"/>
    <lineage>
        <taxon>Viruses</taxon>
        <taxon>Duplodnaviria</taxon>
        <taxon>Heunggongvirae</taxon>
        <taxon>Uroviricota</taxon>
        <taxon>Caudoviricetes</taxon>
        <taxon>Peduoviridae</taxon>
        <taxon>Maltschvirus</taxon>
        <taxon>Maltschvirus maltsch</taxon>
    </lineage>
</organism>
<reference evidence="2" key="1">
    <citation type="submission" date="2020-05" db="EMBL/GenBank/DDBJ databases">
        <authorList>
            <person name="Chiriac C."/>
            <person name="Salcher M."/>
            <person name="Ghai R."/>
            <person name="Kavagutti S V."/>
        </authorList>
    </citation>
    <scope>NUCLEOTIDE SEQUENCE</scope>
</reference>
<accession>A0A6J5RLR9</accession>
<feature type="compositionally biased region" description="Polar residues" evidence="1">
    <location>
        <begin position="485"/>
        <end position="502"/>
    </location>
</feature>
<evidence type="ECO:0000313" key="2">
    <source>
        <dbReference type="EMBL" id="CAB4198363.1"/>
    </source>
</evidence>